<evidence type="ECO:0000256" key="1">
    <source>
        <dbReference type="ARBA" id="ARBA00001286"/>
    </source>
</evidence>
<dbReference type="GO" id="GO:0006281">
    <property type="term" value="P:DNA repair"/>
    <property type="evidence" value="ECO:0007669"/>
    <property type="project" value="UniProtKB-KW"/>
</dbReference>
<keyword evidence="10" id="KW-1185">Reference proteome</keyword>
<keyword evidence="5" id="KW-0234">DNA repair</keyword>
<evidence type="ECO:0000256" key="4">
    <source>
        <dbReference type="ARBA" id="ARBA00022763"/>
    </source>
</evidence>
<dbReference type="PANTHER" id="PTHR10815">
    <property type="entry name" value="METHYLATED-DNA--PROTEIN-CYSTEINE METHYLTRANSFERASE"/>
    <property type="match status" value="1"/>
</dbReference>
<feature type="region of interest" description="Disordered" evidence="7">
    <location>
        <begin position="33"/>
        <end position="56"/>
    </location>
</feature>
<dbReference type="SUPFAM" id="SSF46767">
    <property type="entry name" value="Methylated DNA-protein cysteine methyltransferase, C-terminal domain"/>
    <property type="match status" value="1"/>
</dbReference>
<feature type="compositionally biased region" description="Basic and acidic residues" evidence="7">
    <location>
        <begin position="46"/>
        <end position="56"/>
    </location>
</feature>
<comment type="catalytic activity">
    <reaction evidence="1">
        <text>a 4-O-methyl-thymidine in DNA + L-cysteinyl-[protein] = a thymidine in DNA + S-methyl-L-cysteinyl-[protein]</text>
        <dbReference type="Rhea" id="RHEA:53428"/>
        <dbReference type="Rhea" id="RHEA-COMP:10131"/>
        <dbReference type="Rhea" id="RHEA-COMP:10132"/>
        <dbReference type="Rhea" id="RHEA-COMP:13555"/>
        <dbReference type="Rhea" id="RHEA-COMP:13556"/>
        <dbReference type="ChEBI" id="CHEBI:29950"/>
        <dbReference type="ChEBI" id="CHEBI:82612"/>
        <dbReference type="ChEBI" id="CHEBI:137386"/>
        <dbReference type="ChEBI" id="CHEBI:137387"/>
        <dbReference type="EC" id="2.1.1.63"/>
    </reaction>
</comment>
<dbReference type="Proteomes" id="UP000237752">
    <property type="component" value="Unassembled WGS sequence"/>
</dbReference>
<evidence type="ECO:0000259" key="8">
    <source>
        <dbReference type="Pfam" id="PF01035"/>
    </source>
</evidence>
<evidence type="ECO:0000313" key="9">
    <source>
        <dbReference type="EMBL" id="PRZ41695.1"/>
    </source>
</evidence>
<dbReference type="OrthoDB" id="9802228at2"/>
<dbReference type="RefSeq" id="WP_106349090.1">
    <property type="nucleotide sequence ID" value="NZ_PVUE01000008.1"/>
</dbReference>
<dbReference type="GO" id="GO:0003908">
    <property type="term" value="F:methylated-DNA-[protein]-cysteine S-methyltransferase activity"/>
    <property type="evidence" value="ECO:0007669"/>
    <property type="project" value="UniProtKB-EC"/>
</dbReference>
<protein>
    <submittedName>
        <fullName evidence="9">O-6-methylguanine DNA methyltransferase</fullName>
    </submittedName>
</protein>
<dbReference type="InterPro" id="IPR036388">
    <property type="entry name" value="WH-like_DNA-bd_sf"/>
</dbReference>
<reference evidence="9 10" key="1">
    <citation type="submission" date="2018-03" db="EMBL/GenBank/DDBJ databases">
        <title>Genomic Encyclopedia of Archaeal and Bacterial Type Strains, Phase II (KMG-II): from individual species to whole genera.</title>
        <authorList>
            <person name="Goeker M."/>
        </authorList>
    </citation>
    <scope>NUCLEOTIDE SEQUENCE [LARGE SCALE GENOMIC DNA]</scope>
    <source>
        <strain evidence="9 10">DSM 100065</strain>
    </source>
</reference>
<dbReference type="PROSITE" id="PS00374">
    <property type="entry name" value="MGMT"/>
    <property type="match status" value="1"/>
</dbReference>
<comment type="caution">
    <text evidence="9">The sequence shown here is derived from an EMBL/GenBank/DDBJ whole genome shotgun (WGS) entry which is preliminary data.</text>
</comment>
<dbReference type="InterPro" id="IPR001497">
    <property type="entry name" value="MethylDNA_cys_MeTrfase_AS"/>
</dbReference>
<dbReference type="PANTHER" id="PTHR10815:SF5">
    <property type="entry name" value="METHYLATED-DNA--PROTEIN-CYSTEINE METHYLTRANSFERASE"/>
    <property type="match status" value="1"/>
</dbReference>
<evidence type="ECO:0000256" key="7">
    <source>
        <dbReference type="SAM" id="MobiDB-lite"/>
    </source>
</evidence>
<keyword evidence="4" id="KW-0227">DNA damage</keyword>
<dbReference type="AlphaFoldDB" id="A0A2T0ZZB6"/>
<name>A0A2T0ZZB6_9ACTN</name>
<dbReference type="InterPro" id="IPR036217">
    <property type="entry name" value="MethylDNA_cys_MeTrfase_DNAb"/>
</dbReference>
<dbReference type="Pfam" id="PF01035">
    <property type="entry name" value="DNA_binding_1"/>
    <property type="match status" value="1"/>
</dbReference>
<dbReference type="NCBIfam" id="TIGR00589">
    <property type="entry name" value="ogt"/>
    <property type="match status" value="1"/>
</dbReference>
<dbReference type="Gene3D" id="1.10.10.10">
    <property type="entry name" value="Winged helix-like DNA-binding domain superfamily/Winged helix DNA-binding domain"/>
    <property type="match status" value="1"/>
</dbReference>
<dbReference type="EMBL" id="PVUE01000008">
    <property type="protein sequence ID" value="PRZ41695.1"/>
    <property type="molecule type" value="Genomic_DNA"/>
</dbReference>
<evidence type="ECO:0000256" key="2">
    <source>
        <dbReference type="ARBA" id="ARBA00022603"/>
    </source>
</evidence>
<comment type="catalytic activity">
    <reaction evidence="6">
        <text>a 6-O-methyl-2'-deoxyguanosine in DNA + L-cysteinyl-[protein] = S-methyl-L-cysteinyl-[protein] + a 2'-deoxyguanosine in DNA</text>
        <dbReference type="Rhea" id="RHEA:24000"/>
        <dbReference type="Rhea" id="RHEA-COMP:10131"/>
        <dbReference type="Rhea" id="RHEA-COMP:10132"/>
        <dbReference type="Rhea" id="RHEA-COMP:11367"/>
        <dbReference type="Rhea" id="RHEA-COMP:11368"/>
        <dbReference type="ChEBI" id="CHEBI:29950"/>
        <dbReference type="ChEBI" id="CHEBI:82612"/>
        <dbReference type="ChEBI" id="CHEBI:85445"/>
        <dbReference type="ChEBI" id="CHEBI:85448"/>
        <dbReference type="EC" id="2.1.1.63"/>
    </reaction>
</comment>
<gene>
    <name evidence="9" type="ORF">CLV47_10854</name>
</gene>
<evidence type="ECO:0000256" key="6">
    <source>
        <dbReference type="ARBA" id="ARBA00049348"/>
    </source>
</evidence>
<sequence length="114" mass="12741">MYTRHALVETKIEQVMIVASDNVVTRLCFMHGTNQPSPETSGEEVTIGRDDPRSERVGKAVDANSLCIFIPCHRVLSGDGRLTDYAGGPEWKRALMDLESSAQTHAGRWFFCDR</sequence>
<dbReference type="CDD" id="cd06445">
    <property type="entry name" value="ATase"/>
    <property type="match status" value="1"/>
</dbReference>
<keyword evidence="2 9" id="KW-0489">Methyltransferase</keyword>
<dbReference type="InterPro" id="IPR014048">
    <property type="entry name" value="MethylDNA_cys_MeTrfase_DNA-bd"/>
</dbReference>
<evidence type="ECO:0000313" key="10">
    <source>
        <dbReference type="Proteomes" id="UP000237752"/>
    </source>
</evidence>
<organism evidence="9 10">
    <name type="scientific">Antricoccus suffuscus</name>
    <dbReference type="NCBI Taxonomy" id="1629062"/>
    <lineage>
        <taxon>Bacteria</taxon>
        <taxon>Bacillati</taxon>
        <taxon>Actinomycetota</taxon>
        <taxon>Actinomycetes</taxon>
        <taxon>Geodermatophilales</taxon>
        <taxon>Antricoccaceae</taxon>
        <taxon>Antricoccus</taxon>
    </lineage>
</organism>
<accession>A0A2T0ZZB6</accession>
<feature type="domain" description="Methylated-DNA-[protein]-cysteine S-methyltransferase DNA binding" evidence="8">
    <location>
        <begin position="54"/>
        <end position="100"/>
    </location>
</feature>
<keyword evidence="3 9" id="KW-0808">Transferase</keyword>
<evidence type="ECO:0000256" key="3">
    <source>
        <dbReference type="ARBA" id="ARBA00022679"/>
    </source>
</evidence>
<evidence type="ECO:0000256" key="5">
    <source>
        <dbReference type="ARBA" id="ARBA00023204"/>
    </source>
</evidence>
<proteinExistence type="predicted"/>
<dbReference type="GO" id="GO:0032259">
    <property type="term" value="P:methylation"/>
    <property type="evidence" value="ECO:0007669"/>
    <property type="project" value="UniProtKB-KW"/>
</dbReference>